<feature type="transmembrane region" description="Helical" evidence="1">
    <location>
        <begin position="171"/>
        <end position="192"/>
    </location>
</feature>
<dbReference type="SMART" id="SM00014">
    <property type="entry name" value="acidPPc"/>
    <property type="match status" value="1"/>
</dbReference>
<dbReference type="Gene3D" id="1.20.144.10">
    <property type="entry name" value="Phosphatidic acid phosphatase type 2/haloperoxidase"/>
    <property type="match status" value="2"/>
</dbReference>
<dbReference type="InterPro" id="IPR000326">
    <property type="entry name" value="PAP2/HPO"/>
</dbReference>
<gene>
    <name evidence="3" type="ORF">GFC30_2211</name>
</gene>
<dbReference type="Proteomes" id="UP000076865">
    <property type="component" value="Chromosome"/>
</dbReference>
<organism evidence="3 4">
    <name type="scientific">Anoxybacteroides amylolyticum</name>
    <dbReference type="NCBI Taxonomy" id="294699"/>
    <lineage>
        <taxon>Bacteria</taxon>
        <taxon>Bacillati</taxon>
        <taxon>Bacillota</taxon>
        <taxon>Bacilli</taxon>
        <taxon>Bacillales</taxon>
        <taxon>Anoxybacillaceae</taxon>
        <taxon>Anoxybacteroides</taxon>
    </lineage>
</organism>
<proteinExistence type="predicted"/>
<keyword evidence="1" id="KW-0472">Membrane</keyword>
<dbReference type="PATRIC" id="fig|294699.3.peg.2282"/>
<name>A0A160F5B3_9BACL</name>
<feature type="transmembrane region" description="Helical" evidence="1">
    <location>
        <begin position="43"/>
        <end position="67"/>
    </location>
</feature>
<dbReference type="AlphaFoldDB" id="A0A160F5B3"/>
<keyword evidence="1" id="KW-1133">Transmembrane helix</keyword>
<keyword evidence="4" id="KW-1185">Reference proteome</keyword>
<evidence type="ECO:0000313" key="4">
    <source>
        <dbReference type="Proteomes" id="UP000076865"/>
    </source>
</evidence>
<evidence type="ECO:0000313" key="3">
    <source>
        <dbReference type="EMBL" id="ANB61202.1"/>
    </source>
</evidence>
<dbReference type="EMBL" id="CP015438">
    <property type="protein sequence ID" value="ANB61202.1"/>
    <property type="molecule type" value="Genomic_DNA"/>
</dbReference>
<dbReference type="InterPro" id="IPR036938">
    <property type="entry name" value="PAP2/HPO_sf"/>
</dbReference>
<dbReference type="SUPFAM" id="SSF48317">
    <property type="entry name" value="Acid phosphatase/Vanadium-dependent haloperoxidase"/>
    <property type="match status" value="1"/>
</dbReference>
<dbReference type="Pfam" id="PF01569">
    <property type="entry name" value="PAP2"/>
    <property type="match status" value="1"/>
</dbReference>
<dbReference type="PANTHER" id="PTHR14969:SF13">
    <property type="entry name" value="AT30094P"/>
    <property type="match status" value="1"/>
</dbReference>
<dbReference type="KEGG" id="aamy:GFC30_2211"/>
<feature type="transmembrane region" description="Helical" evidence="1">
    <location>
        <begin position="114"/>
        <end position="133"/>
    </location>
</feature>
<evidence type="ECO:0000259" key="2">
    <source>
        <dbReference type="SMART" id="SM00014"/>
    </source>
</evidence>
<feature type="transmembrane region" description="Helical" evidence="1">
    <location>
        <begin position="5"/>
        <end position="23"/>
    </location>
</feature>
<evidence type="ECO:0000256" key="1">
    <source>
        <dbReference type="SAM" id="Phobius"/>
    </source>
</evidence>
<dbReference type="OrthoDB" id="9789113at2"/>
<dbReference type="PANTHER" id="PTHR14969">
    <property type="entry name" value="SPHINGOSINE-1-PHOSPHATE PHOSPHOHYDROLASE"/>
    <property type="match status" value="1"/>
</dbReference>
<feature type="transmembrane region" description="Helical" evidence="1">
    <location>
        <begin position="74"/>
        <end position="94"/>
    </location>
</feature>
<dbReference type="CDD" id="cd03392">
    <property type="entry name" value="PAP2_like_2"/>
    <property type="match status" value="1"/>
</dbReference>
<keyword evidence="1" id="KW-0812">Transmembrane</keyword>
<protein>
    <submittedName>
        <fullName evidence="3">PAP2 superfamily protein</fullName>
    </submittedName>
</protein>
<sequence>MNKKLVVLCISSFCLFVALWWAIHYPTVMSMDQTLLTSFRAWGWLNSLSLLGASVTIGVCSIILVLFLLLRKRVYGMVLVLVAVAGGYGLNTWIKHVAGRERPPFSHEEGFSFPSGHAMMSSIYLLLAAYLLGKEVEQRFARFLMYGISILLALFTGISRLTRQVHYPTDVLAGFALAASYLSLCILVYEFFQKK</sequence>
<feature type="domain" description="Phosphatidic acid phosphatase type 2/haloperoxidase" evidence="2">
    <location>
        <begin position="74"/>
        <end position="186"/>
    </location>
</feature>
<accession>A0A160F5B3</accession>
<reference evidence="3 4" key="1">
    <citation type="journal article" date="2006" name="Syst. Appl. Microbiol.">
        <title>Anoxybacillus amylolyticus sp. nov., a thermophilic amylase producing bacterium isolated from Mount Rittmann (Antarctica).</title>
        <authorList>
            <person name="Poli A."/>
            <person name="Esposito E."/>
            <person name="Lama L."/>
            <person name="Orlando P."/>
            <person name="Nicolaus G."/>
            <person name="de Appolonia F."/>
            <person name="Gambacorta A."/>
            <person name="Nicolaus B."/>
        </authorList>
    </citation>
    <scope>NUCLEOTIDE SEQUENCE [LARGE SCALE GENOMIC DNA]</scope>
    <source>
        <strain evidence="3 4">DSM 15939</strain>
    </source>
</reference>
<feature type="transmembrane region" description="Helical" evidence="1">
    <location>
        <begin position="140"/>
        <end position="159"/>
    </location>
</feature>